<evidence type="ECO:0000256" key="8">
    <source>
        <dbReference type="ARBA" id="ARBA00022741"/>
    </source>
</evidence>
<comment type="subcellular location">
    <subcellularLocation>
        <location evidence="1">Cell membrane</location>
        <topology evidence="1">Single-pass type I membrane protein</topology>
    </subcellularLocation>
</comment>
<evidence type="ECO:0000256" key="5">
    <source>
        <dbReference type="ARBA" id="ARBA00022692"/>
    </source>
</evidence>
<evidence type="ECO:0000256" key="12">
    <source>
        <dbReference type="ARBA" id="ARBA00023170"/>
    </source>
</evidence>
<reference evidence="18 19" key="1">
    <citation type="journal article" date="2018" name="PLoS Genet.">
        <title>Population sequencing reveals clonal diversity and ancestral inbreeding in the grapevine cultivar Chardonnay.</title>
        <authorList>
            <person name="Roach M.J."/>
            <person name="Johnson D.L."/>
            <person name="Bohlmann J."/>
            <person name="van Vuuren H.J."/>
            <person name="Jones S.J."/>
            <person name="Pretorius I.S."/>
            <person name="Schmidt S.A."/>
            <person name="Borneman A.R."/>
        </authorList>
    </citation>
    <scope>NUCLEOTIDE SEQUENCE [LARGE SCALE GENOMIC DNA]</scope>
    <source>
        <strain evidence="19">cv. Chardonnay</strain>
        <tissue evidence="18">Leaf</tissue>
    </source>
</reference>
<dbReference type="Pfam" id="PF13516">
    <property type="entry name" value="LRR_6"/>
    <property type="match status" value="1"/>
</dbReference>
<dbReference type="Pfam" id="PF13855">
    <property type="entry name" value="LRR_8"/>
    <property type="match status" value="1"/>
</dbReference>
<evidence type="ECO:0000256" key="1">
    <source>
        <dbReference type="ARBA" id="ARBA00004251"/>
    </source>
</evidence>
<evidence type="ECO:0000256" key="9">
    <source>
        <dbReference type="ARBA" id="ARBA00022840"/>
    </source>
</evidence>
<dbReference type="SUPFAM" id="SSF52047">
    <property type="entry name" value="RNI-like"/>
    <property type="match status" value="1"/>
</dbReference>
<keyword evidence="4" id="KW-0433">Leucine-rich repeat</keyword>
<dbReference type="GO" id="GO:0005524">
    <property type="term" value="F:ATP binding"/>
    <property type="evidence" value="ECO:0007669"/>
    <property type="project" value="UniProtKB-KW"/>
</dbReference>
<dbReference type="Pfam" id="PF08263">
    <property type="entry name" value="LRRNT_2"/>
    <property type="match status" value="1"/>
</dbReference>
<dbReference type="Pfam" id="PF23598">
    <property type="entry name" value="LRR_14"/>
    <property type="match status" value="1"/>
</dbReference>
<feature type="domain" description="Leucine-rich repeat-containing N-terminal plant-type" evidence="16">
    <location>
        <begin position="33"/>
        <end position="70"/>
    </location>
</feature>
<keyword evidence="7" id="KW-0677">Repeat</keyword>
<dbReference type="EMBL" id="QGNW01000073">
    <property type="protein sequence ID" value="RVX02010.1"/>
    <property type="molecule type" value="Genomic_DNA"/>
</dbReference>
<dbReference type="PANTHER" id="PTHR48063">
    <property type="entry name" value="LRR RECEPTOR-LIKE KINASE"/>
    <property type="match status" value="1"/>
</dbReference>
<feature type="signal peptide" evidence="15">
    <location>
        <begin position="1"/>
        <end position="22"/>
    </location>
</feature>
<dbReference type="AlphaFoldDB" id="A0A438IZ76"/>
<name>A0A438IZ76_VITVI</name>
<keyword evidence="11 14" id="KW-0472">Membrane</keyword>
<dbReference type="InterPro" id="IPR013210">
    <property type="entry name" value="LRR_N_plant-typ"/>
</dbReference>
<proteinExistence type="inferred from homology"/>
<accession>A0A438IZ76</accession>
<evidence type="ECO:0000256" key="13">
    <source>
        <dbReference type="ARBA" id="ARBA00023180"/>
    </source>
</evidence>
<dbReference type="InterPro" id="IPR032675">
    <property type="entry name" value="LRR_dom_sf"/>
</dbReference>
<feature type="transmembrane region" description="Helical" evidence="14">
    <location>
        <begin position="847"/>
        <end position="869"/>
    </location>
</feature>
<keyword evidence="9" id="KW-0067">ATP-binding</keyword>
<dbReference type="SMART" id="SM00369">
    <property type="entry name" value="LRR_TYP"/>
    <property type="match status" value="9"/>
</dbReference>
<dbReference type="FunFam" id="3.80.10.10:FF:000383">
    <property type="entry name" value="Leucine-rich repeat receptor protein kinase EMS1"/>
    <property type="match status" value="1"/>
</dbReference>
<feature type="domain" description="Disease resistance R13L4/SHOC-2-like LRR" evidence="17">
    <location>
        <begin position="273"/>
        <end position="435"/>
    </location>
</feature>
<evidence type="ECO:0000256" key="14">
    <source>
        <dbReference type="SAM" id="Phobius"/>
    </source>
</evidence>
<dbReference type="PANTHER" id="PTHR48063:SF98">
    <property type="entry name" value="LRR RECEPTOR-LIKE SERINE_THREONINE-PROTEIN KINASE FLS2"/>
    <property type="match status" value="1"/>
</dbReference>
<gene>
    <name evidence="18" type="primary">RLP12_87</name>
    <name evidence="18" type="ORF">CK203_019532</name>
</gene>
<dbReference type="FunFam" id="3.80.10.10:FF:000317">
    <property type="entry name" value="Inactive leucine-rich repeat receptor-like protein kinase"/>
    <property type="match status" value="1"/>
</dbReference>
<dbReference type="SMART" id="SM00365">
    <property type="entry name" value="LRR_SD22"/>
    <property type="match status" value="5"/>
</dbReference>
<dbReference type="InterPro" id="IPR001611">
    <property type="entry name" value="Leu-rich_rpt"/>
</dbReference>
<dbReference type="InterPro" id="IPR046956">
    <property type="entry name" value="RLP23-like"/>
</dbReference>
<keyword evidence="13" id="KW-0325">Glycoprotein</keyword>
<evidence type="ECO:0000256" key="15">
    <source>
        <dbReference type="SAM" id="SignalP"/>
    </source>
</evidence>
<evidence type="ECO:0000256" key="4">
    <source>
        <dbReference type="ARBA" id="ARBA00022614"/>
    </source>
</evidence>
<dbReference type="SUPFAM" id="SSF52058">
    <property type="entry name" value="L domain-like"/>
    <property type="match status" value="2"/>
</dbReference>
<evidence type="ECO:0000256" key="3">
    <source>
        <dbReference type="ARBA" id="ARBA00022475"/>
    </source>
</evidence>
<dbReference type="InterPro" id="IPR003591">
    <property type="entry name" value="Leu-rich_rpt_typical-subtyp"/>
</dbReference>
<protein>
    <submittedName>
        <fullName evidence="18">Receptor-like protein 12</fullName>
    </submittedName>
</protein>
<evidence type="ECO:0000256" key="10">
    <source>
        <dbReference type="ARBA" id="ARBA00022989"/>
    </source>
</evidence>
<feature type="chain" id="PRO_5019399040" evidence="15">
    <location>
        <begin position="23"/>
        <end position="923"/>
    </location>
</feature>
<evidence type="ECO:0000259" key="17">
    <source>
        <dbReference type="Pfam" id="PF23598"/>
    </source>
</evidence>
<evidence type="ECO:0000256" key="7">
    <source>
        <dbReference type="ARBA" id="ARBA00022737"/>
    </source>
</evidence>
<evidence type="ECO:0000259" key="16">
    <source>
        <dbReference type="Pfam" id="PF08263"/>
    </source>
</evidence>
<keyword evidence="8" id="KW-0547">Nucleotide-binding</keyword>
<dbReference type="Pfam" id="PF00560">
    <property type="entry name" value="LRR_1"/>
    <property type="match status" value="8"/>
</dbReference>
<dbReference type="FunFam" id="3.80.10.10:FF:001347">
    <property type="entry name" value="LRR receptor-like serine/threonine-protein kinase GSO2"/>
    <property type="match status" value="1"/>
</dbReference>
<evidence type="ECO:0000313" key="18">
    <source>
        <dbReference type="EMBL" id="RVX02010.1"/>
    </source>
</evidence>
<keyword evidence="3" id="KW-1003">Cell membrane</keyword>
<evidence type="ECO:0000256" key="6">
    <source>
        <dbReference type="ARBA" id="ARBA00022729"/>
    </source>
</evidence>
<dbReference type="Gene3D" id="3.80.10.10">
    <property type="entry name" value="Ribonuclease Inhibitor"/>
    <property type="match status" value="5"/>
</dbReference>
<keyword evidence="12 18" id="KW-0675">Receptor</keyword>
<dbReference type="PRINTS" id="PR00019">
    <property type="entry name" value="LEURICHRPT"/>
</dbReference>
<comment type="similarity">
    <text evidence="2">Belongs to the RLP family.</text>
</comment>
<keyword evidence="6 15" id="KW-0732">Signal</keyword>
<dbReference type="Proteomes" id="UP000288805">
    <property type="component" value="Unassembled WGS sequence"/>
</dbReference>
<sequence>MAISKAMIVFPLLCFLFSTISALSQPNTLLCNQTEKHALLSFKRALYDPAHRLSSWSAQEDCCAWNGVYCHNITGRVIKLDLINLGGSNLSLGGNVSPALLQLEFLNYLDLSFNDFGGTPIPSFLGSMQALTHLDLFYASFGGLIPPQLGNLSNLHSLGLGGYSSYESQLYVENLGWISHLSSLECLLMLEVDLHREVHWLESTSMLSSLSELYLIECKLDNMSPSLGYVNFTSLTALDLARNHFNHEIPNWLFNHSTSLLDLDLSYNSLKGHIPNTILELPYLNDLDLSYNQPTGQIPEYLGQLKHLEVLSLGDNSFDGPIPSSLGNLSSLISLYLCGNRLNGTLPSSLGLLSNLLILYIGNNSLADTISEVHFHRLSKLKYLYVSSTSLILKVKSNWVPPFQLEYLSMSSCQMGPNFPTWLQTQTSLQSLDISNSGIVDKAPTWFWKWASHLEHIDLSDNQISGDLSGVWLNNTSIHLNSNCFTGLSPALSPNVIVLNMANNSFSGPISHFLCQKLDGRSKLEALDLSNNDLSGELSLCWKSWQSLTHVNLGNNNFSGKIPDSISSLFSLKALHLQNNSFSGSIPSSLRDCTSLGPLDLSGNKLLGNIPNWIGELTALKVLCLRSNKFTGEIPSQICQLSSLTVLDVSDNELSGIIPRCLNNFSLMASIETPDDLFTDLEYSSYELEGLVLMTVGRELEYKGILRYVRMVDLSSNNFSGSIPTELSQLAGLRFLNLSRNHLMGRIPEKIGRMTSLLSLDLSTNHLSGEIPQSLADLTFLNLLNLSYNQLWGRIPLSTQLQSFDAFSYIGNAQLCGAPLTKNCTEDEESQGMDTIDENDEGSEMRWFYISMGLGFIVGCGGVCGALLFKKNWRYAYFQFLYDIRDWVYVAAAIRLNRFHDNLRRLLVSKTHHGSSSINFCFN</sequence>
<keyword evidence="5 14" id="KW-0812">Transmembrane</keyword>
<keyword evidence="10 14" id="KW-1133">Transmembrane helix</keyword>
<dbReference type="GO" id="GO:0005886">
    <property type="term" value="C:plasma membrane"/>
    <property type="evidence" value="ECO:0007669"/>
    <property type="project" value="UniProtKB-SubCell"/>
</dbReference>
<organism evidence="18 19">
    <name type="scientific">Vitis vinifera</name>
    <name type="common">Grape</name>
    <dbReference type="NCBI Taxonomy" id="29760"/>
    <lineage>
        <taxon>Eukaryota</taxon>
        <taxon>Viridiplantae</taxon>
        <taxon>Streptophyta</taxon>
        <taxon>Embryophyta</taxon>
        <taxon>Tracheophyta</taxon>
        <taxon>Spermatophyta</taxon>
        <taxon>Magnoliopsida</taxon>
        <taxon>eudicotyledons</taxon>
        <taxon>Gunneridae</taxon>
        <taxon>Pentapetalae</taxon>
        <taxon>rosids</taxon>
        <taxon>Vitales</taxon>
        <taxon>Vitaceae</taxon>
        <taxon>Viteae</taxon>
        <taxon>Vitis</taxon>
    </lineage>
</organism>
<evidence type="ECO:0000313" key="19">
    <source>
        <dbReference type="Proteomes" id="UP000288805"/>
    </source>
</evidence>
<dbReference type="InterPro" id="IPR055414">
    <property type="entry name" value="LRR_R13L4/SHOC2-like"/>
</dbReference>
<evidence type="ECO:0000256" key="2">
    <source>
        <dbReference type="ARBA" id="ARBA00009592"/>
    </source>
</evidence>
<evidence type="ECO:0000256" key="11">
    <source>
        <dbReference type="ARBA" id="ARBA00023136"/>
    </source>
</evidence>
<comment type="caution">
    <text evidence="18">The sequence shown here is derived from an EMBL/GenBank/DDBJ whole genome shotgun (WGS) entry which is preliminary data.</text>
</comment>